<dbReference type="AlphaFoldDB" id="A0A1I7GST3"/>
<name>A0A1I7GST3_9STRE</name>
<reference evidence="3" key="1">
    <citation type="submission" date="2016-10" db="EMBL/GenBank/DDBJ databases">
        <authorList>
            <person name="Varghese N."/>
            <person name="Submissions S."/>
        </authorList>
    </citation>
    <scope>NUCLEOTIDE SEQUENCE [LARGE SCALE GENOMIC DNA]</scope>
    <source>
        <strain evidence="3">LMG 15572</strain>
    </source>
</reference>
<accession>A0A1I7GST3</accession>
<keyword evidence="3" id="KW-1185">Reference proteome</keyword>
<dbReference type="Proteomes" id="UP000183629">
    <property type="component" value="Unassembled WGS sequence"/>
</dbReference>
<feature type="domain" description="RNHCP" evidence="1">
    <location>
        <begin position="6"/>
        <end position="87"/>
    </location>
</feature>
<dbReference type="Pfam" id="PF12647">
    <property type="entry name" value="RNHCP"/>
    <property type="match status" value="1"/>
</dbReference>
<organism evidence="2 3">
    <name type="scientific">Streptococcus gallolyticus</name>
    <dbReference type="NCBI Taxonomy" id="315405"/>
    <lineage>
        <taxon>Bacteria</taxon>
        <taxon>Bacillati</taxon>
        <taxon>Bacillota</taxon>
        <taxon>Bacilli</taxon>
        <taxon>Lactobacillales</taxon>
        <taxon>Streptococcaceae</taxon>
        <taxon>Streptococcus</taxon>
    </lineage>
</organism>
<dbReference type="EMBL" id="FPBN01000002">
    <property type="protein sequence ID" value="SFU51497.1"/>
    <property type="molecule type" value="Genomic_DNA"/>
</dbReference>
<evidence type="ECO:0000259" key="1">
    <source>
        <dbReference type="Pfam" id="PF12647"/>
    </source>
</evidence>
<protein>
    <submittedName>
        <fullName evidence="2">RNHCP domain-containing protein</fullName>
    </submittedName>
</protein>
<gene>
    <name evidence="2" type="ORF">SAMN05660328_102305</name>
</gene>
<evidence type="ECO:0000313" key="2">
    <source>
        <dbReference type="EMBL" id="SFU51497.1"/>
    </source>
</evidence>
<sequence>MTKVSVCPICLWTSKENEKIEFWDHCPNCLSSRHEAENDEFECGGRYRAISIWVRDDKESWDLIQRCDFCGKLRISSVSENDNPLKLTALISNTMANPPFPIERIEELTYLMGGQGDIGGYYGK</sequence>
<dbReference type="RefSeq" id="WP_074657896.1">
    <property type="nucleotide sequence ID" value="NZ_FOLZ01000002.1"/>
</dbReference>
<dbReference type="InterPro" id="IPR024439">
    <property type="entry name" value="RNHCP"/>
</dbReference>
<proteinExistence type="predicted"/>
<evidence type="ECO:0000313" key="3">
    <source>
        <dbReference type="Proteomes" id="UP000183629"/>
    </source>
</evidence>